<gene>
    <name evidence="3" type="ORF">I0C86_40200</name>
</gene>
<dbReference type="Proteomes" id="UP000638560">
    <property type="component" value="Unassembled WGS sequence"/>
</dbReference>
<keyword evidence="4" id="KW-1185">Reference proteome</keyword>
<feature type="compositionally biased region" description="Low complexity" evidence="1">
    <location>
        <begin position="108"/>
        <end position="118"/>
    </location>
</feature>
<proteinExistence type="predicted"/>
<accession>A0ABS0HAH6</accession>
<dbReference type="InterPro" id="IPR001387">
    <property type="entry name" value="Cro/C1-type_HTH"/>
</dbReference>
<comment type="caution">
    <text evidence="3">The sequence shown here is derived from an EMBL/GenBank/DDBJ whole genome shotgun (WGS) entry which is preliminary data.</text>
</comment>
<evidence type="ECO:0000313" key="4">
    <source>
        <dbReference type="Proteomes" id="UP000638560"/>
    </source>
</evidence>
<feature type="domain" description="HTH cro/C1-type" evidence="2">
    <location>
        <begin position="267"/>
        <end position="312"/>
    </location>
</feature>
<reference evidence="3 4" key="1">
    <citation type="submission" date="2020-11" db="EMBL/GenBank/DDBJ databases">
        <title>A novel isolate from a Black sea contaminated sediment with potential to produce alkanes: Plantactinospora alkalitolerans sp. nov.</title>
        <authorList>
            <person name="Carro L."/>
            <person name="Veyisoglu A."/>
            <person name="Guven K."/>
            <person name="Schumann P."/>
            <person name="Klenk H.-P."/>
            <person name="Sahin N."/>
        </authorList>
    </citation>
    <scope>NUCLEOTIDE SEQUENCE [LARGE SCALE GENOMIC DNA]</scope>
    <source>
        <strain evidence="3 4">S1510</strain>
    </source>
</reference>
<organism evidence="3 4">
    <name type="scientific">Plantactinospora alkalitolerans</name>
    <dbReference type="NCBI Taxonomy" id="2789879"/>
    <lineage>
        <taxon>Bacteria</taxon>
        <taxon>Bacillati</taxon>
        <taxon>Actinomycetota</taxon>
        <taxon>Actinomycetes</taxon>
        <taxon>Micromonosporales</taxon>
        <taxon>Micromonosporaceae</taxon>
        <taxon>Plantactinospora</taxon>
    </lineage>
</organism>
<dbReference type="CDD" id="cd00093">
    <property type="entry name" value="HTH_XRE"/>
    <property type="match status" value="1"/>
</dbReference>
<evidence type="ECO:0000313" key="3">
    <source>
        <dbReference type="EMBL" id="MBF9135102.1"/>
    </source>
</evidence>
<evidence type="ECO:0000256" key="1">
    <source>
        <dbReference type="SAM" id="MobiDB-lite"/>
    </source>
</evidence>
<dbReference type="EMBL" id="JADPUN010000413">
    <property type="protein sequence ID" value="MBF9135102.1"/>
    <property type="molecule type" value="Genomic_DNA"/>
</dbReference>
<name>A0ABS0HAH6_9ACTN</name>
<evidence type="ECO:0000259" key="2">
    <source>
        <dbReference type="PROSITE" id="PS50943"/>
    </source>
</evidence>
<feature type="region of interest" description="Disordered" evidence="1">
    <location>
        <begin position="108"/>
        <end position="185"/>
    </location>
</feature>
<protein>
    <submittedName>
        <fullName evidence="3">Helix-turn-helix transcriptional regulator</fullName>
    </submittedName>
</protein>
<dbReference type="RefSeq" id="WP_196206566.1">
    <property type="nucleotide sequence ID" value="NZ_JADPUN010000413.1"/>
</dbReference>
<sequence length="330" mass="35553">MPPGPPGIDDDLIRTRCASAEAADYTLYVRRLVTGPDFPGGQAEILRTADSRGILPVGYTRQTLSEHLSGRYRHGPPWSTTEMIIACLPAQVPGERVRAEAAARYEAARQASRQASRRGSPDNAGPDSRVPTSVRSRRRPNAPGPGRHGNPAQGRTPNAPPVTTARPDANQFTGAYRRGPDKGPNHRDIAVDIADLRADCARLTVLVLLGREPGSHPERFAGLSRAVDHGRRSPLGQLSGHIDHTTPLPRRALAQYLCTYAELGRTTITELAIRTGLTATTVADILTARRLPTDAELGDLGAVLGVETMVLWQLASQAQEVRPAPARQAR</sequence>
<dbReference type="PROSITE" id="PS50943">
    <property type="entry name" value="HTH_CROC1"/>
    <property type="match status" value="1"/>
</dbReference>